<evidence type="ECO:0000313" key="1">
    <source>
        <dbReference type="EMBL" id="MFD1645537.1"/>
    </source>
</evidence>
<dbReference type="EMBL" id="JBHUDO010000002">
    <property type="protein sequence ID" value="MFD1645537.1"/>
    <property type="molecule type" value="Genomic_DNA"/>
</dbReference>
<reference evidence="1 2" key="1">
    <citation type="journal article" date="2019" name="Int. J. Syst. Evol. Microbiol.">
        <title>The Global Catalogue of Microorganisms (GCM) 10K type strain sequencing project: providing services to taxonomists for standard genome sequencing and annotation.</title>
        <authorList>
            <consortium name="The Broad Institute Genomics Platform"/>
            <consortium name="The Broad Institute Genome Sequencing Center for Infectious Disease"/>
            <person name="Wu L."/>
            <person name="Ma J."/>
        </authorList>
    </citation>
    <scope>NUCLEOTIDE SEQUENCE [LARGE SCALE GENOMIC DNA]</scope>
    <source>
        <strain evidence="1 2">CGMCC 1.10390</strain>
    </source>
</reference>
<proteinExistence type="predicted"/>
<comment type="caution">
    <text evidence="1">The sequence shown here is derived from an EMBL/GenBank/DDBJ whole genome shotgun (WGS) entry which is preliminary data.</text>
</comment>
<name>A0ABD6DJP5_9EURY</name>
<gene>
    <name evidence="1" type="ORF">ACFSBL_07570</name>
</gene>
<dbReference type="Proteomes" id="UP001597034">
    <property type="component" value="Unassembled WGS sequence"/>
</dbReference>
<evidence type="ECO:0000313" key="2">
    <source>
        <dbReference type="Proteomes" id="UP001597034"/>
    </source>
</evidence>
<sequence length="273" mass="28557">MDAQPLAELAAPAAVFERMLSLAAVEPPGSDEPYYDEMLLQIDESSLRTPAGSVDAPLSAYCTAEADLLDAVDGVEGGPVTAVFDIVELRDWMAWVDDGGEGVSVRVDGDPETSEASALVVRSGAATARVDCVRDSGLLADVPRELPGRFTADERFRLADGTPAPTVVETDADQLRRIASGVRTAGTATFPFVVADGALRFELEEGGRARASAELAGEVSGPDVHNEYGGALGRVADVLTGPVTLQTGPDAPLAVVSRHSGFTLRYVLSRVES</sequence>
<evidence type="ECO:0008006" key="3">
    <source>
        <dbReference type="Google" id="ProtNLM"/>
    </source>
</evidence>
<dbReference type="RefSeq" id="WP_256398946.1">
    <property type="nucleotide sequence ID" value="NZ_JANHJR010000001.1"/>
</dbReference>
<organism evidence="1 2">
    <name type="scientific">Haloarchaeobius litoreus</name>
    <dbReference type="NCBI Taxonomy" id="755306"/>
    <lineage>
        <taxon>Archaea</taxon>
        <taxon>Methanobacteriati</taxon>
        <taxon>Methanobacteriota</taxon>
        <taxon>Stenosarchaea group</taxon>
        <taxon>Halobacteria</taxon>
        <taxon>Halobacteriales</taxon>
        <taxon>Halorubellaceae</taxon>
        <taxon>Haloarchaeobius</taxon>
    </lineage>
</organism>
<keyword evidence="2" id="KW-1185">Reference proteome</keyword>
<accession>A0ABD6DJP5</accession>
<dbReference type="AlphaFoldDB" id="A0ABD6DJP5"/>
<protein>
    <recommendedName>
        <fullName evidence="3">PCNA</fullName>
    </recommendedName>
</protein>